<dbReference type="InterPro" id="IPR055206">
    <property type="entry name" value="DEXQc_SUV3"/>
</dbReference>
<accession>A0A7I8I893</accession>
<reference evidence="2 3" key="1">
    <citation type="submission" date="2019-12" db="EMBL/GenBank/DDBJ databases">
        <authorList>
            <person name="Scholz U."/>
            <person name="Mascher M."/>
            <person name="Fiebig A."/>
        </authorList>
    </citation>
    <scope>NUCLEOTIDE SEQUENCE</scope>
</reference>
<keyword evidence="3" id="KW-1185">Reference proteome</keyword>
<dbReference type="Pfam" id="PF22527">
    <property type="entry name" value="DEXQc_Suv3"/>
    <property type="match status" value="1"/>
</dbReference>
<feature type="domain" description="ATP-dependent RNA helicase SUV3 DEXQ-box helicase" evidence="1">
    <location>
        <begin position="1"/>
        <end position="49"/>
    </location>
</feature>
<evidence type="ECO:0000313" key="2">
    <source>
        <dbReference type="EMBL" id="CAA2613893.1"/>
    </source>
</evidence>
<name>A0A7I8I893_SPIIN</name>
<proteinExistence type="predicted"/>
<evidence type="ECO:0000313" key="3">
    <source>
        <dbReference type="Proteomes" id="UP001189122"/>
    </source>
</evidence>
<evidence type="ECO:0000259" key="1">
    <source>
        <dbReference type="Pfam" id="PF22527"/>
    </source>
</evidence>
<dbReference type="AlphaFoldDB" id="A0A7I8I893"/>
<dbReference type="InterPro" id="IPR027417">
    <property type="entry name" value="P-loop_NTPase"/>
</dbReference>
<sequence>MISCRTRGFSFTRALLGISSDELHVCGDPAAVPLIQKILEVTGDTIEVLNLSFCLLHNLSGC</sequence>
<dbReference type="EMBL" id="CACRZD030000001">
    <property type="protein sequence ID" value="CAA6653708.1"/>
    <property type="molecule type" value="Genomic_DNA"/>
</dbReference>
<organism evidence="2">
    <name type="scientific">Spirodela intermedia</name>
    <name type="common">Intermediate duckweed</name>
    <dbReference type="NCBI Taxonomy" id="51605"/>
    <lineage>
        <taxon>Eukaryota</taxon>
        <taxon>Viridiplantae</taxon>
        <taxon>Streptophyta</taxon>
        <taxon>Embryophyta</taxon>
        <taxon>Tracheophyta</taxon>
        <taxon>Spermatophyta</taxon>
        <taxon>Magnoliopsida</taxon>
        <taxon>Liliopsida</taxon>
        <taxon>Araceae</taxon>
        <taxon>Lemnoideae</taxon>
        <taxon>Spirodela</taxon>
    </lineage>
</organism>
<dbReference type="Proteomes" id="UP001189122">
    <property type="component" value="Unassembled WGS sequence"/>
</dbReference>
<gene>
    <name evidence="2" type="ORF">SI7747_01000298</name>
</gene>
<dbReference type="EMBL" id="LR743588">
    <property type="protein sequence ID" value="CAA2613893.1"/>
    <property type="molecule type" value="Genomic_DNA"/>
</dbReference>
<dbReference type="Gene3D" id="3.40.50.300">
    <property type="entry name" value="P-loop containing nucleotide triphosphate hydrolases"/>
    <property type="match status" value="1"/>
</dbReference>
<protein>
    <recommendedName>
        <fullName evidence="1">ATP-dependent RNA helicase SUV3 DEXQ-box helicase domain-containing protein</fullName>
    </recommendedName>
</protein>